<evidence type="ECO:0008006" key="5">
    <source>
        <dbReference type="Google" id="ProtNLM"/>
    </source>
</evidence>
<dbReference type="EMBL" id="JBHUIO010000011">
    <property type="protein sequence ID" value="MFD2171556.1"/>
    <property type="molecule type" value="Genomic_DNA"/>
</dbReference>
<dbReference type="PROSITE" id="PS51257">
    <property type="entry name" value="PROKAR_LIPOPROTEIN"/>
    <property type="match status" value="1"/>
</dbReference>
<dbReference type="RefSeq" id="WP_386048474.1">
    <property type="nucleotide sequence ID" value="NZ_JBHUIO010000011.1"/>
</dbReference>
<evidence type="ECO:0000256" key="2">
    <source>
        <dbReference type="SAM" id="SignalP"/>
    </source>
</evidence>
<evidence type="ECO:0000256" key="1">
    <source>
        <dbReference type="SAM" id="MobiDB-lite"/>
    </source>
</evidence>
<feature type="compositionally biased region" description="Basic and acidic residues" evidence="1">
    <location>
        <begin position="60"/>
        <end position="71"/>
    </location>
</feature>
<accession>A0ABW5A1V0</accession>
<dbReference type="Proteomes" id="UP001597343">
    <property type="component" value="Unassembled WGS sequence"/>
</dbReference>
<proteinExistence type="predicted"/>
<keyword evidence="4" id="KW-1185">Reference proteome</keyword>
<comment type="caution">
    <text evidence="3">The sequence shown here is derived from an EMBL/GenBank/DDBJ whole genome shotgun (WGS) entry which is preliminary data.</text>
</comment>
<feature type="compositionally biased region" description="Basic and acidic residues" evidence="1">
    <location>
        <begin position="33"/>
        <end position="47"/>
    </location>
</feature>
<sequence length="177" mass="19159">MKKALSSLLVAALCVTALTGCGDKQAENNGSTDKPKTEVPKLNEGEKNPQGQDQNEAENGEDKVPESTDESHLEIKEAFGLSGYRAISTRHLTGIALGKLELPIDDQLRLTLAKAISLGISGIEWQPEDAPPGIFLSTDATEFAIGTKRKNGELVLDRYKLEGQDWKKTGRETKPGK</sequence>
<evidence type="ECO:0000313" key="3">
    <source>
        <dbReference type="EMBL" id="MFD2171556.1"/>
    </source>
</evidence>
<evidence type="ECO:0000313" key="4">
    <source>
        <dbReference type="Proteomes" id="UP001597343"/>
    </source>
</evidence>
<gene>
    <name evidence="3" type="ORF">ACFSOY_16465</name>
</gene>
<feature type="region of interest" description="Disordered" evidence="1">
    <location>
        <begin position="22"/>
        <end position="71"/>
    </location>
</feature>
<name>A0ABW5A1V0_9BACL</name>
<feature type="signal peptide" evidence="2">
    <location>
        <begin position="1"/>
        <end position="26"/>
    </location>
</feature>
<feature type="chain" id="PRO_5046519371" description="Lipoprotein" evidence="2">
    <location>
        <begin position="27"/>
        <end position="177"/>
    </location>
</feature>
<organism evidence="3 4">
    <name type="scientific">Tumebacillus lipolyticus</name>
    <dbReference type="NCBI Taxonomy" id="1280370"/>
    <lineage>
        <taxon>Bacteria</taxon>
        <taxon>Bacillati</taxon>
        <taxon>Bacillota</taxon>
        <taxon>Bacilli</taxon>
        <taxon>Bacillales</taxon>
        <taxon>Alicyclobacillaceae</taxon>
        <taxon>Tumebacillus</taxon>
    </lineage>
</organism>
<reference evidence="4" key="1">
    <citation type="journal article" date="2019" name="Int. J. Syst. Evol. Microbiol.">
        <title>The Global Catalogue of Microorganisms (GCM) 10K type strain sequencing project: providing services to taxonomists for standard genome sequencing and annotation.</title>
        <authorList>
            <consortium name="The Broad Institute Genomics Platform"/>
            <consortium name="The Broad Institute Genome Sequencing Center for Infectious Disease"/>
            <person name="Wu L."/>
            <person name="Ma J."/>
        </authorList>
    </citation>
    <scope>NUCLEOTIDE SEQUENCE [LARGE SCALE GENOMIC DNA]</scope>
    <source>
        <strain evidence="4">CGMCC 1.13574</strain>
    </source>
</reference>
<keyword evidence="2" id="KW-0732">Signal</keyword>
<protein>
    <recommendedName>
        <fullName evidence="5">Lipoprotein</fullName>
    </recommendedName>
</protein>